<name>A0ACC3S9U7_9PEZI</name>
<organism evidence="1 2">
    <name type="scientific">Zalaria obscura</name>
    <dbReference type="NCBI Taxonomy" id="2024903"/>
    <lineage>
        <taxon>Eukaryota</taxon>
        <taxon>Fungi</taxon>
        <taxon>Dikarya</taxon>
        <taxon>Ascomycota</taxon>
        <taxon>Pezizomycotina</taxon>
        <taxon>Dothideomycetes</taxon>
        <taxon>Dothideomycetidae</taxon>
        <taxon>Dothideales</taxon>
        <taxon>Zalariaceae</taxon>
        <taxon>Zalaria</taxon>
    </lineage>
</organism>
<keyword evidence="2" id="KW-1185">Reference proteome</keyword>
<reference evidence="1" key="1">
    <citation type="submission" date="2024-02" db="EMBL/GenBank/DDBJ databases">
        <title>Metagenome Assembled Genome of Zalaria obscura JY119.</title>
        <authorList>
            <person name="Vighnesh L."/>
            <person name="Jagadeeshwari U."/>
            <person name="Venkata Ramana C."/>
            <person name="Sasikala C."/>
        </authorList>
    </citation>
    <scope>NUCLEOTIDE SEQUENCE</scope>
    <source>
        <strain evidence="1">JY119</strain>
    </source>
</reference>
<evidence type="ECO:0000313" key="2">
    <source>
        <dbReference type="Proteomes" id="UP001320706"/>
    </source>
</evidence>
<evidence type="ECO:0000313" key="1">
    <source>
        <dbReference type="EMBL" id="KAK8203385.1"/>
    </source>
</evidence>
<dbReference type="Proteomes" id="UP001320706">
    <property type="component" value="Unassembled WGS sequence"/>
</dbReference>
<dbReference type="EMBL" id="JAMKPW020000030">
    <property type="protein sequence ID" value="KAK8203385.1"/>
    <property type="molecule type" value="Genomic_DNA"/>
</dbReference>
<gene>
    <name evidence="1" type="ORF">M8818_005276</name>
</gene>
<proteinExistence type="predicted"/>
<sequence>MGAVHSDLKSNIVQASGTTIPQDDTEFWQTFWQRPETVEHVFETFSASDIRRMRDDPQGFQNLETLVFLTAERILLFRCNFEPGSVTQAPMIEEHMIKEVMNCIRILSRVLPYIYESEDKREWEEGFFWREKDFNKKFELSKSRTKNILDRMAEFVSDERHSPATSARHDNGRQAFVPTQHCLGVQLVNALVDLLFHDDLTIPAETFGGDPHPIVSYQIWQSGIARKAVISSRECESRRTEILQLLLTMQSKSIYMTRDELLQYPVEALECVAYHGDNMRVLTLLSEVALNVLAKSQRPVTWAHEMLLLLWEALADNKRYRAYVIDTNRALDIMIMLIYYAIEAKTEGVLRVSVFCLMSLSQEPGFAASLNRPFESHDALPAIIQIKNFHGSYADYLIMSLLSLVGDSPTELSVVAPSLLAVIGNISPHVVNLGRATSVKLVHTFAWMSTPAFVLGSEQNAVLLGTLMRSINSLIEFHAKGHENENIIYAVWRSQERFVALDDFCNASEEEFEERQRRQRKFGSSEDGSNDIPGMTRGMGKMQVSRDDGDADTISSDTPASPPEQPISEKAQGKRPQQHAEENIPAEFSFPDTSASWLPNLPRHTTLMLIDQLNTHIATLDLPPPTTTNPSPRGPTLAQVLSPIRTAGTTNIPASEPVLAVFTWQPEIIALYASFYWGIVVSKDIARASESGNGVWAGTEIRLFTVRQGSVQQPSLWSPKGAVDLVGENLVSVVRSAAGRMVG</sequence>
<protein>
    <submittedName>
        <fullName evidence="1">Uncharacterized protein</fullName>
    </submittedName>
</protein>
<accession>A0ACC3S9U7</accession>
<comment type="caution">
    <text evidence="1">The sequence shown here is derived from an EMBL/GenBank/DDBJ whole genome shotgun (WGS) entry which is preliminary data.</text>
</comment>